<evidence type="ECO:0000313" key="2">
    <source>
        <dbReference type="EMBL" id="TCO68635.1"/>
    </source>
</evidence>
<reference evidence="2 3" key="1">
    <citation type="submission" date="2019-03" db="EMBL/GenBank/DDBJ databases">
        <title>Genomic Encyclopedia of Type Strains, Phase IV (KMG-IV): sequencing the most valuable type-strain genomes for metagenomic binning, comparative biology and taxonomic classification.</title>
        <authorList>
            <person name="Goeker M."/>
        </authorList>
    </citation>
    <scope>NUCLEOTIDE SEQUENCE [LARGE SCALE GENOMIC DNA]</scope>
    <source>
        <strain evidence="2 3">DSM 13054</strain>
    </source>
</reference>
<name>A0A4R2KPV3_9THEO</name>
<dbReference type="PANTHER" id="PTHR43190:SF3">
    <property type="entry name" value="N-ACETYL-D-GLUCOSAMINE KINASE"/>
    <property type="match status" value="1"/>
</dbReference>
<dbReference type="AlphaFoldDB" id="A0A4R2KPV3"/>
<feature type="domain" description="ATPase BadF/BadG/BcrA/BcrD type" evidence="1">
    <location>
        <begin position="6"/>
        <end position="283"/>
    </location>
</feature>
<dbReference type="RefSeq" id="WP_132038836.1">
    <property type="nucleotide sequence ID" value="NZ_SLWU01000001.1"/>
</dbReference>
<dbReference type="InterPro" id="IPR052519">
    <property type="entry name" value="Euk-type_GlcNAc_Kinase"/>
</dbReference>
<dbReference type="Gene3D" id="3.30.420.40">
    <property type="match status" value="2"/>
</dbReference>
<dbReference type="CDD" id="cd24007">
    <property type="entry name" value="ASKHA_NBD_eukNAGK-like"/>
    <property type="match status" value="1"/>
</dbReference>
<evidence type="ECO:0000313" key="3">
    <source>
        <dbReference type="Proteomes" id="UP000294886"/>
    </source>
</evidence>
<dbReference type="EMBL" id="SLWU01000001">
    <property type="protein sequence ID" value="TCO68635.1"/>
    <property type="molecule type" value="Genomic_DNA"/>
</dbReference>
<dbReference type="InterPro" id="IPR043129">
    <property type="entry name" value="ATPase_NBD"/>
</dbReference>
<dbReference type="SUPFAM" id="SSF53067">
    <property type="entry name" value="Actin-like ATPase domain"/>
    <property type="match status" value="2"/>
</dbReference>
<dbReference type="PANTHER" id="PTHR43190">
    <property type="entry name" value="N-ACETYL-D-GLUCOSAMINE KINASE"/>
    <property type="match status" value="1"/>
</dbReference>
<dbReference type="Proteomes" id="UP000294886">
    <property type="component" value="Unassembled WGS sequence"/>
</dbReference>
<dbReference type="Pfam" id="PF01869">
    <property type="entry name" value="BcrAD_BadFG"/>
    <property type="match status" value="1"/>
</dbReference>
<dbReference type="GO" id="GO:0016301">
    <property type="term" value="F:kinase activity"/>
    <property type="evidence" value="ECO:0007669"/>
    <property type="project" value="UniProtKB-KW"/>
</dbReference>
<protein>
    <submittedName>
        <fullName evidence="2">N-acetylglucosamine kinase-like BadF-type ATPase</fullName>
    </submittedName>
</protein>
<accession>A0A4R2KPV3</accession>
<organism evidence="2 3">
    <name type="scientific">Caldanaerobacter subterraneus</name>
    <dbReference type="NCBI Taxonomy" id="911092"/>
    <lineage>
        <taxon>Bacteria</taxon>
        <taxon>Bacillati</taxon>
        <taxon>Bacillota</taxon>
        <taxon>Clostridia</taxon>
        <taxon>Thermoanaerobacterales</taxon>
        <taxon>Thermoanaerobacteraceae</taxon>
        <taxon>Caldanaerobacter</taxon>
    </lineage>
</organism>
<sequence length="337" mass="37211">MKIFAGYDCGGSKTKCIIADENGEILASAEEGPSNFLSCGYEIARKSIKECTRQALIKAGLEEDQKIYSAYIGSASVELFSQNERIYNFFRSCVNAEHLGINNDAYIAWYGTTFGSTGIISIAGTGAVTYGIREDGSWKKVGGWGYLIGDDGSGYSLGRKALQLAVKSYDGIIEKNRFEEEISKFFNLDSMRDLVGMLYQDPYKGVKIVASAATCVFKLFDANYCLAIELIDKAVSQIADSIYAVYSSLDLRNQFIKIGVSGGVFYGGGSKLLDLLQSKLIERGVEKFCLTFPHIPPEVSALLLSYSQVKHQDYEKIKQAILCRFKNNNEVDQNCVF</sequence>
<keyword evidence="2" id="KW-0418">Kinase</keyword>
<comment type="caution">
    <text evidence="2">The sequence shown here is derived from an EMBL/GenBank/DDBJ whole genome shotgun (WGS) entry which is preliminary data.</text>
</comment>
<keyword evidence="2" id="KW-0808">Transferase</keyword>
<dbReference type="InterPro" id="IPR002731">
    <property type="entry name" value="ATPase_BadF"/>
</dbReference>
<proteinExistence type="predicted"/>
<evidence type="ECO:0000259" key="1">
    <source>
        <dbReference type="Pfam" id="PF01869"/>
    </source>
</evidence>
<gene>
    <name evidence="2" type="ORF">EV203_101105</name>
</gene>